<dbReference type="EMBL" id="QXTE01000157">
    <property type="protein sequence ID" value="TFK03482.1"/>
    <property type="molecule type" value="Genomic_DNA"/>
</dbReference>
<dbReference type="Proteomes" id="UP000297703">
    <property type="component" value="Unassembled WGS sequence"/>
</dbReference>
<comment type="caution">
    <text evidence="2">The sequence shown here is derived from an EMBL/GenBank/DDBJ whole genome shotgun (WGS) entry which is preliminary data.</text>
</comment>
<reference evidence="2 3" key="1">
    <citation type="submission" date="2019-04" db="EMBL/GenBank/DDBJ databases">
        <title>Draft genome of the big-headed turtle Platysternon megacephalum.</title>
        <authorList>
            <person name="Gong S."/>
        </authorList>
    </citation>
    <scope>NUCLEOTIDE SEQUENCE [LARGE SCALE GENOMIC DNA]</scope>
    <source>
        <strain evidence="2">DO16091913</strain>
        <tissue evidence="2">Muscle</tissue>
    </source>
</reference>
<feature type="region of interest" description="Disordered" evidence="1">
    <location>
        <begin position="84"/>
        <end position="104"/>
    </location>
</feature>
<evidence type="ECO:0000313" key="2">
    <source>
        <dbReference type="EMBL" id="TFK03482.1"/>
    </source>
</evidence>
<evidence type="ECO:0000313" key="3">
    <source>
        <dbReference type="Proteomes" id="UP000297703"/>
    </source>
</evidence>
<feature type="compositionally biased region" description="Low complexity" evidence="1">
    <location>
        <begin position="1"/>
        <end position="12"/>
    </location>
</feature>
<keyword evidence="3" id="KW-1185">Reference proteome</keyword>
<feature type="compositionally biased region" description="Pro residues" evidence="1">
    <location>
        <begin position="86"/>
        <end position="96"/>
    </location>
</feature>
<gene>
    <name evidence="2" type="ORF">DR999_PMT14039</name>
</gene>
<organism evidence="2 3">
    <name type="scientific">Platysternon megacephalum</name>
    <name type="common">big-headed turtle</name>
    <dbReference type="NCBI Taxonomy" id="55544"/>
    <lineage>
        <taxon>Eukaryota</taxon>
        <taxon>Metazoa</taxon>
        <taxon>Chordata</taxon>
        <taxon>Craniata</taxon>
        <taxon>Vertebrata</taxon>
        <taxon>Euteleostomi</taxon>
        <taxon>Archelosauria</taxon>
        <taxon>Testudinata</taxon>
        <taxon>Testudines</taxon>
        <taxon>Cryptodira</taxon>
        <taxon>Durocryptodira</taxon>
        <taxon>Testudinoidea</taxon>
        <taxon>Platysternidae</taxon>
        <taxon>Platysternon</taxon>
    </lineage>
</organism>
<dbReference type="AlphaFoldDB" id="A0A4D9E676"/>
<feature type="region of interest" description="Disordered" evidence="1">
    <location>
        <begin position="1"/>
        <end position="60"/>
    </location>
</feature>
<protein>
    <submittedName>
        <fullName evidence="2">Aquaporin-9</fullName>
    </submittedName>
</protein>
<name>A0A4D9E676_9SAUR</name>
<accession>A0A4D9E676</accession>
<sequence>MCKRGPGSHTTPGPGPSRPPLRFLLGPRAPEPLPAELRGGLALPGLQPRHPPVEPQPSADTCLGPSACLWTKPPAGTRLSCIYPSNPHPDSPPGPGPGRGYARARRRCVDLNSADRPPPAIAAGSSCPGTASGRRGALLFLLPILSMWLRARSVYRVW</sequence>
<proteinExistence type="predicted"/>
<reference evidence="2 3" key="2">
    <citation type="submission" date="2019-04" db="EMBL/GenBank/DDBJ databases">
        <title>The genome sequence of big-headed turtle.</title>
        <authorList>
            <person name="Gong S."/>
        </authorList>
    </citation>
    <scope>NUCLEOTIDE SEQUENCE [LARGE SCALE GENOMIC DNA]</scope>
    <source>
        <strain evidence="2">DO16091913</strain>
        <tissue evidence="2">Muscle</tissue>
    </source>
</reference>
<evidence type="ECO:0000256" key="1">
    <source>
        <dbReference type="SAM" id="MobiDB-lite"/>
    </source>
</evidence>